<feature type="region of interest" description="Disordered" evidence="1">
    <location>
        <begin position="1"/>
        <end position="58"/>
    </location>
</feature>
<sequence>MSTDDDTRGPEAVDAPDRAAASTDAAGPNAGDERAGAASDELRTALDELESQPLAERAPGYLQLAEQLRAQLEESDPARGTNGR</sequence>
<comment type="caution">
    <text evidence="2">The sequence shown here is derived from an EMBL/GenBank/DDBJ whole genome shotgun (WGS) entry which is preliminary data.</text>
</comment>
<evidence type="ECO:0000313" key="2">
    <source>
        <dbReference type="EMBL" id="TYL51201.1"/>
    </source>
</evidence>
<feature type="compositionally biased region" description="Basic and acidic residues" evidence="1">
    <location>
        <begin position="1"/>
        <end position="17"/>
    </location>
</feature>
<evidence type="ECO:0000313" key="3">
    <source>
        <dbReference type="Proteomes" id="UP000325243"/>
    </source>
</evidence>
<dbReference type="EMBL" id="VSSB01000002">
    <property type="protein sequence ID" value="TYL51201.1"/>
    <property type="molecule type" value="Genomic_DNA"/>
</dbReference>
<protein>
    <submittedName>
        <fullName evidence="2">Uncharacterized protein</fullName>
    </submittedName>
</protein>
<dbReference type="Proteomes" id="UP000325243">
    <property type="component" value="Unassembled WGS sequence"/>
</dbReference>
<organism evidence="2 3">
    <name type="scientific">Agromyces mariniharenae</name>
    <dbReference type="NCBI Taxonomy" id="2604423"/>
    <lineage>
        <taxon>Bacteria</taxon>
        <taxon>Bacillati</taxon>
        <taxon>Actinomycetota</taxon>
        <taxon>Actinomycetes</taxon>
        <taxon>Micrococcales</taxon>
        <taxon>Microbacteriaceae</taxon>
        <taxon>Agromyces</taxon>
    </lineage>
</organism>
<proteinExistence type="predicted"/>
<reference evidence="2 3" key="1">
    <citation type="submission" date="2019-08" db="EMBL/GenBank/DDBJ databases">
        <authorList>
            <person name="Hu J."/>
        </authorList>
    </citation>
    <scope>NUCLEOTIDE SEQUENCE [LARGE SCALE GENOMIC DNA]</scope>
    <source>
        <strain evidence="2 3">NEAU-184</strain>
    </source>
</reference>
<evidence type="ECO:0000256" key="1">
    <source>
        <dbReference type="SAM" id="MobiDB-lite"/>
    </source>
</evidence>
<accession>A0A5S4V1Y1</accession>
<keyword evidence="3" id="KW-1185">Reference proteome</keyword>
<dbReference type="AlphaFoldDB" id="A0A5S4V1Y1"/>
<name>A0A5S4V1Y1_9MICO</name>
<feature type="compositionally biased region" description="Basic and acidic residues" evidence="1">
    <location>
        <begin position="31"/>
        <end position="46"/>
    </location>
</feature>
<gene>
    <name evidence="2" type="ORF">FYC51_19015</name>
</gene>
<dbReference type="RefSeq" id="WP_148735310.1">
    <property type="nucleotide sequence ID" value="NZ_VSSB01000002.1"/>
</dbReference>